<evidence type="ECO:0000313" key="2">
    <source>
        <dbReference type="EMBL" id="JAE18157.1"/>
    </source>
</evidence>
<protein>
    <submittedName>
        <fullName evidence="2">Uncharacterized protein</fullName>
    </submittedName>
</protein>
<feature type="compositionally biased region" description="Polar residues" evidence="1">
    <location>
        <begin position="48"/>
        <end position="59"/>
    </location>
</feature>
<reference evidence="2" key="2">
    <citation type="journal article" date="2015" name="Data Brief">
        <title>Shoot transcriptome of the giant reed, Arundo donax.</title>
        <authorList>
            <person name="Barrero R.A."/>
            <person name="Guerrero F.D."/>
            <person name="Moolhuijzen P."/>
            <person name="Goolsby J.A."/>
            <person name="Tidwell J."/>
            <person name="Bellgard S.E."/>
            <person name="Bellgard M.I."/>
        </authorList>
    </citation>
    <scope>NUCLEOTIDE SEQUENCE</scope>
    <source>
        <tissue evidence="2">Shoot tissue taken approximately 20 cm above the soil surface</tissue>
    </source>
</reference>
<dbReference type="AlphaFoldDB" id="A0A0A9G0Y0"/>
<proteinExistence type="predicted"/>
<sequence length="59" mass="6811">MDCTQQEAHDLFGDEGRREIVTPPRRRDHDMIQYNGTSLDKRRRSIAVGSSSRNKQASH</sequence>
<accession>A0A0A9G0Y0</accession>
<evidence type="ECO:0000256" key="1">
    <source>
        <dbReference type="SAM" id="MobiDB-lite"/>
    </source>
</evidence>
<organism evidence="2">
    <name type="scientific">Arundo donax</name>
    <name type="common">Giant reed</name>
    <name type="synonym">Donax arundinaceus</name>
    <dbReference type="NCBI Taxonomy" id="35708"/>
    <lineage>
        <taxon>Eukaryota</taxon>
        <taxon>Viridiplantae</taxon>
        <taxon>Streptophyta</taxon>
        <taxon>Embryophyta</taxon>
        <taxon>Tracheophyta</taxon>
        <taxon>Spermatophyta</taxon>
        <taxon>Magnoliopsida</taxon>
        <taxon>Liliopsida</taxon>
        <taxon>Poales</taxon>
        <taxon>Poaceae</taxon>
        <taxon>PACMAD clade</taxon>
        <taxon>Arundinoideae</taxon>
        <taxon>Arundineae</taxon>
        <taxon>Arundo</taxon>
    </lineage>
</organism>
<reference evidence="2" key="1">
    <citation type="submission" date="2014-09" db="EMBL/GenBank/DDBJ databases">
        <authorList>
            <person name="Magalhaes I.L.F."/>
            <person name="Oliveira U."/>
            <person name="Santos F.R."/>
            <person name="Vidigal T.H.D.A."/>
            <person name="Brescovit A.D."/>
            <person name="Santos A.J."/>
        </authorList>
    </citation>
    <scope>NUCLEOTIDE SEQUENCE</scope>
    <source>
        <tissue evidence="2">Shoot tissue taken approximately 20 cm above the soil surface</tissue>
    </source>
</reference>
<dbReference type="EMBL" id="GBRH01179739">
    <property type="protein sequence ID" value="JAE18157.1"/>
    <property type="molecule type" value="Transcribed_RNA"/>
</dbReference>
<feature type="region of interest" description="Disordered" evidence="1">
    <location>
        <begin position="1"/>
        <end position="59"/>
    </location>
</feature>
<feature type="compositionally biased region" description="Basic and acidic residues" evidence="1">
    <location>
        <begin position="7"/>
        <end position="31"/>
    </location>
</feature>
<name>A0A0A9G0Y0_ARUDO</name>